<dbReference type="RefSeq" id="WP_184759812.1">
    <property type="nucleotide sequence ID" value="NZ_BAABEK010000126.1"/>
</dbReference>
<reference evidence="1 2" key="1">
    <citation type="submission" date="2020-08" db="EMBL/GenBank/DDBJ databases">
        <title>Sequencing the genomes of 1000 actinobacteria strains.</title>
        <authorList>
            <person name="Klenk H.-P."/>
        </authorList>
    </citation>
    <scope>NUCLEOTIDE SEQUENCE [LARGE SCALE GENOMIC DNA]</scope>
    <source>
        <strain evidence="1 2">DSM 43023</strain>
    </source>
</reference>
<gene>
    <name evidence="1" type="ORF">FHR32_008324</name>
</gene>
<name>A0A7W7S4U3_9ACTN</name>
<protein>
    <submittedName>
        <fullName evidence="1">Uncharacterized protein</fullName>
    </submittedName>
</protein>
<evidence type="ECO:0000313" key="2">
    <source>
        <dbReference type="Proteomes" id="UP000534286"/>
    </source>
</evidence>
<keyword evidence="2" id="KW-1185">Reference proteome</keyword>
<dbReference type="Proteomes" id="UP000534286">
    <property type="component" value="Unassembled WGS sequence"/>
</dbReference>
<evidence type="ECO:0000313" key="1">
    <source>
        <dbReference type="EMBL" id="MBB4943923.1"/>
    </source>
</evidence>
<proteinExistence type="predicted"/>
<accession>A0A7W7S4U3</accession>
<dbReference type="EMBL" id="JACHJU010000006">
    <property type="protein sequence ID" value="MBB4943923.1"/>
    <property type="molecule type" value="Genomic_DNA"/>
</dbReference>
<sequence length="55" mass="5605">MTFDFIAVTGDVVGGAGIGGGYGVFVGLGASTISRIFSQTFLKTTSAEDLSENEL</sequence>
<dbReference type="AlphaFoldDB" id="A0A7W7S4U3"/>
<comment type="caution">
    <text evidence="1">The sequence shown here is derived from an EMBL/GenBank/DDBJ whole genome shotgun (WGS) entry which is preliminary data.</text>
</comment>
<organism evidence="1 2">
    <name type="scientific">Streptosporangium album</name>
    <dbReference type="NCBI Taxonomy" id="47479"/>
    <lineage>
        <taxon>Bacteria</taxon>
        <taxon>Bacillati</taxon>
        <taxon>Actinomycetota</taxon>
        <taxon>Actinomycetes</taxon>
        <taxon>Streptosporangiales</taxon>
        <taxon>Streptosporangiaceae</taxon>
        <taxon>Streptosporangium</taxon>
    </lineage>
</organism>